<dbReference type="EMBL" id="AP001298">
    <property type="protein sequence ID" value="BAB02200.1"/>
    <property type="molecule type" value="Genomic_DNA"/>
</dbReference>
<sequence length="103" mass="11649">MMCDLVSVSHSLLIEVVFDVCRPEYFPVNSRPEWLGLLPGVPFSVISVVNKKISCDVSTIFSSPDSGLLDGKVDVVKFLMMTYRHVLQLNSKVNTCFRIRVQR</sequence>
<accession>Q9LIN6</accession>
<evidence type="ECO:0000313" key="1">
    <source>
        <dbReference type="EMBL" id="BAB02200.1"/>
    </source>
</evidence>
<reference evidence="1" key="1">
    <citation type="journal article" date="2000" name="DNA Res.">
        <title>Structural analysis of Arabidopsis thaliana chromosome 3. II. Sequence features of the 4,251,695 bp regions covered by 90 P1, TAC and BAC clones.</title>
        <authorList>
            <person name="Nakamura Y."/>
        </authorList>
    </citation>
    <scope>NUCLEOTIDE SEQUENCE [LARGE SCALE GENOMIC DNA]</scope>
</reference>
<reference key="2">
    <citation type="journal article" date="2000" name="Nature">
        <title>Sequence and analysis of chromosome 3 of the plant Arabidopsis thaliana.</title>
        <authorList>
            <consortium name="European Union Chromosome 3 Arabidopsis Sequencing Consortium"/>
            <consortium name="Institute for Genomic Research"/>
            <consortium name="Kazusa DNA Research Institute"/>
            <person name="Salanoubat M."/>
            <person name="Lemcke K."/>
            <person name="Rieger M."/>
            <person name="Ansorge W."/>
            <person name="Unseld M."/>
            <person name="Fartmann B."/>
            <person name="Valle G."/>
            <person name="Blocker H."/>
            <person name="Perez-Alonso M."/>
            <person name="Obermaier B."/>
            <person name="Delseny M."/>
            <person name="Boutry M."/>
            <person name="Grivell L.A."/>
            <person name="Mache R."/>
            <person name="Puigdomenech P."/>
            <person name="De Simone V."/>
            <person name="Choisne N."/>
            <person name="Artiguenave F."/>
            <person name="Robert C."/>
            <person name="Brottier P."/>
            <person name="Wincker P."/>
            <person name="Cattolico L."/>
            <person name="Weissenbach J."/>
            <person name="Saurin W."/>
            <person name="Quetier F."/>
            <person name="Schafer M."/>
            <person name="Muller-Auer S."/>
            <person name="Gabel C."/>
            <person name="Fuchs M."/>
            <person name="Benes V."/>
            <person name="Wurmbach E."/>
            <person name="Drzonek H."/>
            <person name="Erfle H."/>
            <person name="Jordan N."/>
            <person name="Bangert S."/>
            <person name="Wiedelmann R."/>
            <person name="Kranz H."/>
            <person name="Voss H."/>
            <person name="Holland R."/>
            <person name="Brandt P."/>
            <person name="Nyakatura G."/>
            <person name="Vezzi A."/>
            <person name="D'Angelo M."/>
            <person name="Pallavicini A."/>
            <person name="Toppo S."/>
            <person name="Simionati B."/>
            <person name="Conrad A."/>
            <person name="Hornischer K."/>
            <person name="Kauer G."/>
            <person name="Lohnert T.H."/>
            <person name="Nordsiek G."/>
            <person name="Reichelt J."/>
            <person name="Scharfe M."/>
            <person name="Schon O."/>
            <person name="Bargues M."/>
            <person name="Terol J."/>
            <person name="Climent J."/>
            <person name="Navarro P."/>
            <person name="Collado C."/>
            <person name="Perez-Perez A."/>
            <person name="Ottenwalder B."/>
            <person name="Duchemin D."/>
            <person name="Cooke R."/>
            <person name="Laudie M."/>
            <person name="Berger-Llauro C."/>
            <person name="Purnelle B."/>
            <person name="Masuy D."/>
            <person name="de Haan M."/>
            <person name="Maarse A.C."/>
            <person name="Alcaraz J.P."/>
            <person name="Cottet A."/>
            <person name="Casacuberta E."/>
            <person name="Monfort A."/>
            <person name="Argiriou A."/>
            <person name="flores M."/>
            <person name="Liguori R."/>
            <person name="Vitale D."/>
            <person name="Mannhaupt G."/>
            <person name="Haase D."/>
            <person name="Schoof H."/>
            <person name="Rudd S."/>
            <person name="Zaccaria P."/>
            <person name="Mewes H.W."/>
            <person name="Mayer K.F."/>
            <person name="Kaul S."/>
            <person name="Town C.D."/>
            <person name="Koo H.L."/>
            <person name="Tallon L.J."/>
            <person name="Jenkins J."/>
            <person name="Rooney T."/>
            <person name="Rizzo M."/>
            <person name="Walts A."/>
            <person name="Utterback T."/>
            <person name="Fujii C.Y."/>
            <person name="Shea T.P."/>
            <person name="Creasy T.H."/>
            <person name="Haas B."/>
            <person name="Maiti R."/>
            <person name="Wu D."/>
            <person name="Peterson J."/>
            <person name="Van Aken S."/>
            <person name="Pai G."/>
            <person name="Militscher J."/>
            <person name="Sellers P."/>
            <person name="Gill J.E."/>
            <person name="Feldblyum T.V."/>
            <person name="Preuss D."/>
            <person name="Lin X."/>
            <person name="Nierman W.C."/>
            <person name="Salzberg S.L."/>
            <person name="White O."/>
            <person name="Venter J.C."/>
            <person name="Fraser C.M."/>
            <person name="Kaneko T."/>
            <person name="Nakamura Y."/>
            <person name="Sato S."/>
            <person name="Kato T."/>
            <person name="Asamizu E."/>
            <person name="Sasamoto S."/>
            <person name="Kimura T."/>
            <person name="Idesawa K."/>
            <person name="Kawashima K."/>
            <person name="Kishida Y."/>
            <person name="Kiyokawa C."/>
            <person name="Kohara M."/>
            <person name="Matsumoto M."/>
            <person name="Matsuno A."/>
            <person name="Muraki A."/>
            <person name="Nakayama S."/>
            <person name="Nakazaki N."/>
            <person name="Shinpo S."/>
            <person name="Takeuchi C."/>
            <person name="Wada T."/>
            <person name="Watanabe A."/>
            <person name="Yamada M."/>
            <person name="Yasuda M."/>
            <person name="Tabata S."/>
        </authorList>
    </citation>
    <scope>NUCLEOTIDE SEQUENCE [LARGE SCALE GENOMIC DNA]</scope>
    <source>
        <strain>cv. Columbia</strain>
    </source>
</reference>
<dbReference type="AlphaFoldDB" id="Q9LIN6"/>
<proteinExistence type="predicted"/>
<name>Q9LIN6_ARATH</name>
<protein>
    <submittedName>
        <fullName evidence="1">Uncharacterized protein</fullName>
    </submittedName>
</protein>
<organism evidence="1">
    <name type="scientific">Arabidopsis thaliana</name>
    <name type="common">Mouse-ear cress</name>
    <dbReference type="NCBI Taxonomy" id="3702"/>
    <lineage>
        <taxon>Eukaryota</taxon>
        <taxon>Viridiplantae</taxon>
        <taxon>Streptophyta</taxon>
        <taxon>Embryophyta</taxon>
        <taxon>Tracheophyta</taxon>
        <taxon>Spermatophyta</taxon>
        <taxon>Magnoliopsida</taxon>
        <taxon>eudicotyledons</taxon>
        <taxon>Gunneridae</taxon>
        <taxon>Pentapetalae</taxon>
        <taxon>rosids</taxon>
        <taxon>malvids</taxon>
        <taxon>Brassicales</taxon>
        <taxon>Brassicaceae</taxon>
        <taxon>Camelineae</taxon>
        <taxon>Arabidopsis</taxon>
    </lineage>
</organism>